<evidence type="ECO:0000313" key="1">
    <source>
        <dbReference type="EMBL" id="KAK9021641.1"/>
    </source>
</evidence>
<evidence type="ECO:0000313" key="2">
    <source>
        <dbReference type="Proteomes" id="UP001396334"/>
    </source>
</evidence>
<reference evidence="1 2" key="1">
    <citation type="journal article" date="2024" name="G3 (Bethesda)">
        <title>Genome assembly of Hibiscus sabdariffa L. provides insights into metabolisms of medicinal natural products.</title>
        <authorList>
            <person name="Kim T."/>
        </authorList>
    </citation>
    <scope>NUCLEOTIDE SEQUENCE [LARGE SCALE GENOMIC DNA]</scope>
    <source>
        <strain evidence="1">TK-2024</strain>
        <tissue evidence="1">Old leaves</tissue>
    </source>
</reference>
<gene>
    <name evidence="1" type="ORF">V6N11_011620</name>
</gene>
<sequence length="266" mass="28299">MLLLMDWLVSSEELPLVPRFLVSFQRRLLQLCSRIYSIMGKSMGHTIGRLSNMLEGNMRVRKVAARVAESAVISTSADQSDEGGDHAVIFTSADQDVEAASDPAVISTSADQGGANIPSEVDAHGDDGPTCVTDFAEPVVISTSTDQPDEDGGHAVISNSNSADQDVEATSDPAVISTSADQGGVNISSVEPVCAAESIMPTADVSIHGVNTYSMMTRSKAEIFKPKLYHLQVEEVPATIHEALDNPDWKTAVMTEYNALLEVGTC</sequence>
<proteinExistence type="predicted"/>
<dbReference type="EMBL" id="JBBPBN010000016">
    <property type="protein sequence ID" value="KAK9021641.1"/>
    <property type="molecule type" value="Genomic_DNA"/>
</dbReference>
<name>A0ABR2S8R5_9ROSI</name>
<keyword evidence="2" id="KW-1185">Reference proteome</keyword>
<organism evidence="1 2">
    <name type="scientific">Hibiscus sabdariffa</name>
    <name type="common">roselle</name>
    <dbReference type="NCBI Taxonomy" id="183260"/>
    <lineage>
        <taxon>Eukaryota</taxon>
        <taxon>Viridiplantae</taxon>
        <taxon>Streptophyta</taxon>
        <taxon>Embryophyta</taxon>
        <taxon>Tracheophyta</taxon>
        <taxon>Spermatophyta</taxon>
        <taxon>Magnoliopsida</taxon>
        <taxon>eudicotyledons</taxon>
        <taxon>Gunneridae</taxon>
        <taxon>Pentapetalae</taxon>
        <taxon>rosids</taxon>
        <taxon>malvids</taxon>
        <taxon>Malvales</taxon>
        <taxon>Malvaceae</taxon>
        <taxon>Malvoideae</taxon>
        <taxon>Hibiscus</taxon>
    </lineage>
</organism>
<evidence type="ECO:0008006" key="3">
    <source>
        <dbReference type="Google" id="ProtNLM"/>
    </source>
</evidence>
<comment type="caution">
    <text evidence="1">The sequence shown here is derived from an EMBL/GenBank/DDBJ whole genome shotgun (WGS) entry which is preliminary data.</text>
</comment>
<dbReference type="Proteomes" id="UP001396334">
    <property type="component" value="Unassembled WGS sequence"/>
</dbReference>
<accession>A0ABR2S8R5</accession>
<protein>
    <recommendedName>
        <fullName evidence="3">Mitochondrial protein</fullName>
    </recommendedName>
</protein>